<dbReference type="RefSeq" id="WP_219481990.1">
    <property type="nucleotide sequence ID" value="NZ_JAHXCT010000006.1"/>
</dbReference>
<reference evidence="2 3" key="1">
    <citation type="submission" date="2021-07" db="EMBL/GenBank/DDBJ databases">
        <title>Genomic diversity and antimicrobial resistance of Prevotella spp. isolated from chronic lung disease airways.</title>
        <authorList>
            <person name="Webb K.A."/>
            <person name="Olagoke O.S."/>
            <person name="Baird T."/>
            <person name="Neill J."/>
            <person name="Pham A."/>
            <person name="Wells T.J."/>
            <person name="Ramsay K.A."/>
            <person name="Bell S.C."/>
            <person name="Sarovich D.S."/>
            <person name="Price E.P."/>
        </authorList>
    </citation>
    <scope>NUCLEOTIDE SEQUENCE [LARGE SCALE GENOMIC DNA]</scope>
    <source>
        <strain evidence="2 3">SCHI0011.S.12</strain>
    </source>
</reference>
<protein>
    <submittedName>
        <fullName evidence="2">Transglycosylase SLT domain-containing protein</fullName>
    </submittedName>
</protein>
<feature type="domain" description="Transglycosylase SLT" evidence="1">
    <location>
        <begin position="32"/>
        <end position="128"/>
    </location>
</feature>
<accession>A0ABS6YE64</accession>
<comment type="caution">
    <text evidence="2">The sequence shown here is derived from an EMBL/GenBank/DDBJ whole genome shotgun (WGS) entry which is preliminary data.</text>
</comment>
<dbReference type="Proteomes" id="UP000788426">
    <property type="component" value="Unassembled WGS sequence"/>
</dbReference>
<name>A0ABS6YE64_9BACT</name>
<gene>
    <name evidence="2" type="ORF">KZO38_08885</name>
</gene>
<evidence type="ECO:0000313" key="2">
    <source>
        <dbReference type="EMBL" id="MBW4769871.1"/>
    </source>
</evidence>
<dbReference type="Pfam" id="PF01464">
    <property type="entry name" value="SLT"/>
    <property type="match status" value="1"/>
</dbReference>
<proteinExistence type="predicted"/>
<keyword evidence="3" id="KW-1185">Reference proteome</keyword>
<dbReference type="EMBL" id="JAHXCT010000006">
    <property type="protein sequence ID" value="MBW4769871.1"/>
    <property type="molecule type" value="Genomic_DNA"/>
</dbReference>
<organism evidence="2 3">
    <name type="scientific">Hoylesella nanceiensis</name>
    <dbReference type="NCBI Taxonomy" id="425941"/>
    <lineage>
        <taxon>Bacteria</taxon>
        <taxon>Pseudomonadati</taxon>
        <taxon>Bacteroidota</taxon>
        <taxon>Bacteroidia</taxon>
        <taxon>Bacteroidales</taxon>
        <taxon>Prevotellaceae</taxon>
        <taxon>Hoylesella</taxon>
    </lineage>
</organism>
<evidence type="ECO:0000259" key="1">
    <source>
        <dbReference type="Pfam" id="PF01464"/>
    </source>
</evidence>
<sequence length="149" mass="17186">MNNYFKRVILIFGLIVATNVLVFGSNKNDNNAKTEFNWEPIIEAIIHVESKGDPNAKSGNSVGVLQITPILVAECNNIMKMRNNNKRYSLKDRFSIAKSKEMFLIIQSFHNPMNNIEKAIRSWNGGMRYKVTRTQRYFEKVMGALNKKR</sequence>
<evidence type="ECO:0000313" key="3">
    <source>
        <dbReference type="Proteomes" id="UP000788426"/>
    </source>
</evidence>
<dbReference type="InterPro" id="IPR008258">
    <property type="entry name" value="Transglycosylase_SLT_dom_1"/>
</dbReference>